<protein>
    <submittedName>
        <fullName evidence="1">Uncharacterized protein</fullName>
    </submittedName>
</protein>
<organism evidence="1 2">
    <name type="scientific">Neorhizobium galegae</name>
    <name type="common">Rhizobium galegae</name>
    <dbReference type="NCBI Taxonomy" id="399"/>
    <lineage>
        <taxon>Bacteria</taxon>
        <taxon>Pseudomonadati</taxon>
        <taxon>Pseudomonadota</taxon>
        <taxon>Alphaproteobacteria</taxon>
        <taxon>Hyphomicrobiales</taxon>
        <taxon>Rhizobiaceae</taxon>
        <taxon>Rhizobium/Agrobacterium group</taxon>
        <taxon>Neorhizobium</taxon>
    </lineage>
</organism>
<proteinExistence type="predicted"/>
<comment type="caution">
    <text evidence="1">The sequence shown here is derived from an EMBL/GenBank/DDBJ whole genome shotgun (WGS) entry which is preliminary data.</text>
</comment>
<dbReference type="EMBL" id="VZUL01000006">
    <property type="protein sequence ID" value="KAB1082158.1"/>
    <property type="molecule type" value="Genomic_DNA"/>
</dbReference>
<accession>A0A6A1THE9</accession>
<evidence type="ECO:0000313" key="2">
    <source>
        <dbReference type="Proteomes" id="UP000386575"/>
    </source>
</evidence>
<gene>
    <name evidence="1" type="ORF">F4V91_33060</name>
</gene>
<reference evidence="1 2" key="1">
    <citation type="submission" date="2019-09" db="EMBL/GenBank/DDBJ databases">
        <title>Genome sequencing of Ng87 strain.</title>
        <authorList>
            <person name="Karasev E.S."/>
            <person name="Andronov E."/>
        </authorList>
    </citation>
    <scope>NUCLEOTIDE SEQUENCE [LARGE SCALE GENOMIC DNA]</scope>
    <source>
        <strain evidence="1 2">Ng87</strain>
    </source>
</reference>
<dbReference type="Proteomes" id="UP000386575">
    <property type="component" value="Unassembled WGS sequence"/>
</dbReference>
<name>A0A6A1THE9_NEOGA</name>
<evidence type="ECO:0000313" key="1">
    <source>
        <dbReference type="EMBL" id="KAB1082158.1"/>
    </source>
</evidence>
<sequence>MFSETGHSRNCASARGQRAACVDTTTDGSTQSPHPSVSDSRTLSIQRCIEQKYRKTVVFAPEVARPTLVFRGLLGHAEPIWLSERAVARAPSLDNGHQSGKLTRSGVGSVGPCIADRRFTNCELLCLRLALKLETSI</sequence>
<dbReference type="AlphaFoldDB" id="A0A6A1THE9"/>